<reference evidence="2 3" key="1">
    <citation type="submission" date="2024-02" db="EMBL/GenBank/DDBJ databases">
        <title>Lysinimicrobium sediminis NBRC 112286.</title>
        <authorList>
            <person name="Ichikawa N."/>
            <person name="Katano-Makiyama Y."/>
            <person name="Hidaka K."/>
        </authorList>
    </citation>
    <scope>NUCLEOTIDE SEQUENCE [LARGE SCALE GENOMIC DNA]</scope>
    <source>
        <strain evidence="2 3">NBRC 112286</strain>
    </source>
</reference>
<organism evidence="2 3">
    <name type="scientific">Demequina sediminis</name>
    <dbReference type="NCBI Taxonomy" id="1930058"/>
    <lineage>
        <taxon>Bacteria</taxon>
        <taxon>Bacillati</taxon>
        <taxon>Actinomycetota</taxon>
        <taxon>Actinomycetes</taxon>
        <taxon>Micrococcales</taxon>
        <taxon>Demequinaceae</taxon>
        <taxon>Demequina</taxon>
    </lineage>
</organism>
<protein>
    <recommendedName>
        <fullName evidence="4">DUF5642 domain-containing protein</fullName>
    </recommendedName>
</protein>
<dbReference type="RefSeq" id="WP_286214610.1">
    <property type="nucleotide sequence ID" value="NZ_AP027736.1"/>
</dbReference>
<evidence type="ECO:0008006" key="4">
    <source>
        <dbReference type="Google" id="ProtNLM"/>
    </source>
</evidence>
<name>A0ABP9WHE5_9MICO</name>
<gene>
    <name evidence="2" type="ORF">Lsed01_00823</name>
</gene>
<evidence type="ECO:0000313" key="2">
    <source>
        <dbReference type="EMBL" id="GAA5518398.1"/>
    </source>
</evidence>
<dbReference type="PROSITE" id="PS51257">
    <property type="entry name" value="PROKAR_LIPOPROTEIN"/>
    <property type="match status" value="1"/>
</dbReference>
<proteinExistence type="predicted"/>
<feature type="chain" id="PRO_5045911869" description="DUF5642 domain-containing protein" evidence="1">
    <location>
        <begin position="27"/>
        <end position="268"/>
    </location>
</feature>
<dbReference type="EMBL" id="BAABRR010000003">
    <property type="protein sequence ID" value="GAA5518398.1"/>
    <property type="molecule type" value="Genomic_DNA"/>
</dbReference>
<keyword evidence="3" id="KW-1185">Reference proteome</keyword>
<evidence type="ECO:0000256" key="1">
    <source>
        <dbReference type="SAM" id="SignalP"/>
    </source>
</evidence>
<keyword evidence="1" id="KW-0732">Signal</keyword>
<feature type="signal peptide" evidence="1">
    <location>
        <begin position="1"/>
        <end position="26"/>
    </location>
</feature>
<sequence>MRIGGTLAVVALAGALAGCASSPTFPVVGESATVTPPESSVLQWITVEIEAASSQPVTVQGGSVFSPLFERLDAVEVGEVVEPDGTVGIRLPLGDAVCPASTGSSSAQLVLESEGAELIQAVMLDDAVLAGVHKERCALAASMQAAEVSLGASHGAGEDAVGTSIVMTRSISPLPATLLSVTGSDVFTVTPSPGELPATLVVGRERLEVPVSISLVQCPGSASELTESDFVFSARLAVEGAEPHPAAVRAAGDLRDDLEALVDTCAGA</sequence>
<dbReference type="Proteomes" id="UP001426770">
    <property type="component" value="Unassembled WGS sequence"/>
</dbReference>
<evidence type="ECO:0000313" key="3">
    <source>
        <dbReference type="Proteomes" id="UP001426770"/>
    </source>
</evidence>
<accession>A0ABP9WHE5</accession>
<comment type="caution">
    <text evidence="2">The sequence shown here is derived from an EMBL/GenBank/DDBJ whole genome shotgun (WGS) entry which is preliminary data.</text>
</comment>